<proteinExistence type="predicted"/>
<evidence type="ECO:0000259" key="2">
    <source>
        <dbReference type="Pfam" id="PF01579"/>
    </source>
</evidence>
<evidence type="ECO:0000313" key="5">
    <source>
        <dbReference type="WBParaSite" id="TCLT_0000926801-mRNA-1"/>
    </source>
</evidence>
<dbReference type="PANTHER" id="PTHR37431">
    <property type="entry name" value="PROTEIN CBG06927"/>
    <property type="match status" value="1"/>
</dbReference>
<feature type="domain" description="T20D4.11-like" evidence="2">
    <location>
        <begin position="436"/>
        <end position="583"/>
    </location>
</feature>
<dbReference type="Pfam" id="PF01579">
    <property type="entry name" value="DUF19"/>
    <property type="match status" value="2"/>
</dbReference>
<evidence type="ECO:0000256" key="1">
    <source>
        <dbReference type="SAM" id="MobiDB-lite"/>
    </source>
</evidence>
<gene>
    <name evidence="3" type="ORF">TCLT_LOCUS9257</name>
</gene>
<keyword evidence="4" id="KW-1185">Reference proteome</keyword>
<dbReference type="OMA" id="IGLAPIC"/>
<sequence length="1218" mass="134817">MSASQDEFAPPMCRILSSIRSDLQCVQKYPENDCSESALEVIGPLESETDHMYTQFTCDYVTNIAALAGSTNSPLGILSDDNIPYNVLYTFHEVDTICLTNVKSVAWKGIYDAICANQQQLSLQKQCFLNASNLVQCNKKPQNNTVCDALEQFSNNIDCALRVMVDVCTIEAQNVAVNVQDALNDNLIMNHCYKETTKDNALGDSGFKLEPKNPSCSSEQENLALACLVELVEVNRKITELNNVNFLNEISEDNSSIIFEICNLYQKYEMCINTTVFTRSGGKRCAFNSPLNSLARIGLSPICNEVTRSLFQKNQQCIQKVKQRTSICQSGLNSLGPAIHFMLQGIHGEAHLCNSFYRIRDAFSCGEKLFTETCTSEVASELREIGKWISMLGIEEGCPENPPSNMQEILTRSFADSSRKATKSHVEASSVPSMTCSVEKQKQFAACVQPITAFQPHPLAVIKQPKQIDEACKQFIKFKECQANISCVPLWAKGMTAMFNFACGSGYETYVRVRQCIRKTTTREDIRECVSEFSRGAPQVACRSSNKLLSCAIPLITNKCGEIGAKFVTDYIDKFATVIDPTCKILGEQSDKTVVSYNCTEEQTALIDHCAAPISDLTSRINELFEGGLQQFLSNVKDLAPVFARGCNLSTEFKQCLAPLLNTKNSEQCVVSSCLIRAGDGICDQSDTAKAIDDNLGCIFKQASEAEFGKCLRSTISTLKQFDLKALRSVLPQFVDCVEHIVVRRCGSTPINILRAISATEKCPILTDSEKELNKIEAEICSTEMERKHLDCVEKFYQTYQMQPITLINDPQSIDTLCLESSKLSNCSYLACEDDEQKAFNKLVDYICTRHEAYKKNSVCLTLVAHSLKSTKCIVDESAKDCFSLTNTANCAASHINDACGFEALTIQIPIATLKTNCSETDIIEYLQCENFIDRFSFTPLSFIRNSSQWDQFCAAINGYENCVNKMQCHVEPVSSANTALFKTICGKEKLKTSEYLPCLSQFHASQVGKSCYEPFISFDLIAKDSPKRICASIRNMLSCASVSLSSQCGKDALHHLIRMLEIWLLKFDKGCTITDFLSTKETKIDELSIDSKPTQIPIDEIADDQTQTSLSNLSSKSTANSKISEASNEESTYIGEHTSIMPSSPYSIHNSITNLPSVTTSVANFSKSSDSSPLPASKATTATTDTDMKQRMRGSAQMYQFSSALLVLVIILNTISV</sequence>
<name>A0A0N5D847_THECL</name>
<feature type="domain" description="T20D4.11-like" evidence="2">
    <location>
        <begin position="918"/>
        <end position="1057"/>
    </location>
</feature>
<feature type="region of interest" description="Disordered" evidence="1">
    <location>
        <begin position="1108"/>
        <end position="1132"/>
    </location>
</feature>
<dbReference type="AlphaFoldDB" id="A0A0N5D847"/>
<dbReference type="EMBL" id="UYYF01004760">
    <property type="protein sequence ID" value="VDN06876.1"/>
    <property type="molecule type" value="Genomic_DNA"/>
</dbReference>
<dbReference type="InterPro" id="IPR002542">
    <property type="entry name" value="T20D4.11-like_dom"/>
</dbReference>
<evidence type="ECO:0000313" key="3">
    <source>
        <dbReference type="EMBL" id="VDN06876.1"/>
    </source>
</evidence>
<dbReference type="STRING" id="103827.A0A0N5D847"/>
<organism evidence="5">
    <name type="scientific">Thelazia callipaeda</name>
    <name type="common">Oriental eyeworm</name>
    <name type="synonym">Parasitic nematode</name>
    <dbReference type="NCBI Taxonomy" id="103827"/>
    <lineage>
        <taxon>Eukaryota</taxon>
        <taxon>Metazoa</taxon>
        <taxon>Ecdysozoa</taxon>
        <taxon>Nematoda</taxon>
        <taxon>Chromadorea</taxon>
        <taxon>Rhabditida</taxon>
        <taxon>Spirurina</taxon>
        <taxon>Spiruromorpha</taxon>
        <taxon>Thelazioidea</taxon>
        <taxon>Thelaziidae</taxon>
        <taxon>Thelazia</taxon>
    </lineage>
</organism>
<reference evidence="3 4" key="2">
    <citation type="submission" date="2018-11" db="EMBL/GenBank/DDBJ databases">
        <authorList>
            <consortium name="Pathogen Informatics"/>
        </authorList>
    </citation>
    <scope>NUCLEOTIDE SEQUENCE [LARGE SCALE GENOMIC DNA]</scope>
</reference>
<evidence type="ECO:0000313" key="4">
    <source>
        <dbReference type="Proteomes" id="UP000276776"/>
    </source>
</evidence>
<accession>A0A0N5D847</accession>
<protein>
    <submittedName>
        <fullName evidence="5">DUF19 domain-containing protein</fullName>
    </submittedName>
</protein>
<reference evidence="5" key="1">
    <citation type="submission" date="2017-02" db="UniProtKB">
        <authorList>
            <consortium name="WormBaseParasite"/>
        </authorList>
    </citation>
    <scope>IDENTIFICATION</scope>
</reference>
<dbReference type="OrthoDB" id="9991628at2759"/>
<dbReference type="PANTHER" id="PTHR37431:SF5">
    <property type="entry name" value="PROTEIN CBG06905"/>
    <property type="match status" value="1"/>
</dbReference>
<dbReference type="WBParaSite" id="TCLT_0000926801-mRNA-1">
    <property type="protein sequence ID" value="TCLT_0000926801-mRNA-1"/>
    <property type="gene ID" value="TCLT_0000926801"/>
</dbReference>
<dbReference type="Proteomes" id="UP000276776">
    <property type="component" value="Unassembled WGS sequence"/>
</dbReference>